<sequence>MSYHISDPLIRAENDQKDLIIAQLKAEAFELRQKDRDFRSLHEQYLNIQHKRRKGDDYSVDHQGLLRMSDDKLERIEAMRADIQRKTDLNHALKLDISDQEREALKLSDEVKQQLSQNDVVRSQNISKQKKIEIQEKDNWHFQSELERLVARNQDHLQEIDGKRVQENRQEQELREKQQQLQDIKDRINQYEKSINDNERRLLNENQRQEEISQRIRQQRILVDESDEKLRRAQLKRKEIQAEIERADRENSDLRRAKARSEDETKDLQTQIEALNRHIELLGRQNDELAQELQIMVETDELIRERLNRRERVQQIRGKNEEQLYRSQAHLERSKSPTNKYRQF</sequence>
<feature type="coiled-coil region" evidence="1">
    <location>
        <begin position="90"/>
        <end position="117"/>
    </location>
</feature>
<dbReference type="Proteomes" id="UP000039865">
    <property type="component" value="Unassembled WGS sequence"/>
</dbReference>
<feature type="coiled-coil region" evidence="1">
    <location>
        <begin position="157"/>
        <end position="292"/>
    </location>
</feature>
<evidence type="ECO:0000256" key="2">
    <source>
        <dbReference type="SAM" id="MobiDB-lite"/>
    </source>
</evidence>
<keyword evidence="4" id="KW-1185">Reference proteome</keyword>
<keyword evidence="1" id="KW-0175">Coiled coil</keyword>
<dbReference type="InParanoid" id="A0A078A734"/>
<organism evidence="3 4">
    <name type="scientific">Stylonychia lemnae</name>
    <name type="common">Ciliate</name>
    <dbReference type="NCBI Taxonomy" id="5949"/>
    <lineage>
        <taxon>Eukaryota</taxon>
        <taxon>Sar</taxon>
        <taxon>Alveolata</taxon>
        <taxon>Ciliophora</taxon>
        <taxon>Intramacronucleata</taxon>
        <taxon>Spirotrichea</taxon>
        <taxon>Stichotrichia</taxon>
        <taxon>Sporadotrichida</taxon>
        <taxon>Oxytrichidae</taxon>
        <taxon>Stylonychinae</taxon>
        <taxon>Stylonychia</taxon>
    </lineage>
</organism>
<evidence type="ECO:0000256" key="1">
    <source>
        <dbReference type="SAM" id="Coils"/>
    </source>
</evidence>
<dbReference type="AlphaFoldDB" id="A0A078A734"/>
<gene>
    <name evidence="3" type="primary">Contig16444.g17510</name>
    <name evidence="3" type="ORF">STYLEM_6655</name>
</gene>
<evidence type="ECO:0000313" key="3">
    <source>
        <dbReference type="EMBL" id="CDW77691.1"/>
    </source>
</evidence>
<proteinExistence type="predicted"/>
<feature type="region of interest" description="Disordered" evidence="2">
    <location>
        <begin position="324"/>
        <end position="344"/>
    </location>
</feature>
<dbReference type="EMBL" id="CCKQ01006379">
    <property type="protein sequence ID" value="CDW77691.1"/>
    <property type="molecule type" value="Genomic_DNA"/>
</dbReference>
<evidence type="ECO:0000313" key="4">
    <source>
        <dbReference type="Proteomes" id="UP000039865"/>
    </source>
</evidence>
<protein>
    <submittedName>
        <fullName evidence="3">Uncharacterized protein</fullName>
    </submittedName>
</protein>
<reference evidence="3 4" key="1">
    <citation type="submission" date="2014-06" db="EMBL/GenBank/DDBJ databases">
        <authorList>
            <person name="Swart Estienne"/>
        </authorList>
    </citation>
    <scope>NUCLEOTIDE SEQUENCE [LARGE SCALE GENOMIC DNA]</scope>
    <source>
        <strain evidence="3 4">130c</strain>
    </source>
</reference>
<accession>A0A078A734</accession>
<feature type="compositionally biased region" description="Basic and acidic residues" evidence="2">
    <location>
        <begin position="324"/>
        <end position="335"/>
    </location>
</feature>
<name>A0A078A734_STYLE</name>